<evidence type="ECO:0000313" key="2">
    <source>
        <dbReference type="WBParaSite" id="PSU_v2.g13404.t1"/>
    </source>
</evidence>
<sequence length="120" mass="13457">MGDNPVNLENPGRRCFKLENASFQAYDKDTSKNVMKLEASGSIGCQIFMELPQYMQIEDFPLPNAPYLVLNSTFDGNNASFWWKKDNDKMIPSAVSFDGSGNVEINIFNSTKDIPFSQSS</sequence>
<dbReference type="Proteomes" id="UP000887577">
    <property type="component" value="Unplaced"/>
</dbReference>
<protein>
    <submittedName>
        <fullName evidence="2">Uncharacterized protein</fullName>
    </submittedName>
</protein>
<accession>A0A914Y2E0</accession>
<dbReference type="AlphaFoldDB" id="A0A914Y2E0"/>
<name>A0A914Y2E0_9BILA</name>
<keyword evidence="1" id="KW-1185">Reference proteome</keyword>
<dbReference type="WBParaSite" id="PSU_v2.g13404.t1">
    <property type="protein sequence ID" value="PSU_v2.g13404.t1"/>
    <property type="gene ID" value="PSU_v2.g13404"/>
</dbReference>
<reference evidence="2" key="1">
    <citation type="submission" date="2022-11" db="UniProtKB">
        <authorList>
            <consortium name="WormBaseParasite"/>
        </authorList>
    </citation>
    <scope>IDENTIFICATION</scope>
</reference>
<proteinExistence type="predicted"/>
<evidence type="ECO:0000313" key="1">
    <source>
        <dbReference type="Proteomes" id="UP000887577"/>
    </source>
</evidence>
<organism evidence="1 2">
    <name type="scientific">Panagrolaimus superbus</name>
    <dbReference type="NCBI Taxonomy" id="310955"/>
    <lineage>
        <taxon>Eukaryota</taxon>
        <taxon>Metazoa</taxon>
        <taxon>Ecdysozoa</taxon>
        <taxon>Nematoda</taxon>
        <taxon>Chromadorea</taxon>
        <taxon>Rhabditida</taxon>
        <taxon>Tylenchina</taxon>
        <taxon>Panagrolaimomorpha</taxon>
        <taxon>Panagrolaimoidea</taxon>
        <taxon>Panagrolaimidae</taxon>
        <taxon>Panagrolaimus</taxon>
    </lineage>
</organism>